<reference evidence="2" key="1">
    <citation type="submission" date="2021-02" db="EMBL/GenBank/DDBJ databases">
        <title>Natronoglycomyces albus gen. nov., sp. nov, a haloalkaliphilic actinobacterium from a soda solonchak soil.</title>
        <authorList>
            <person name="Sorokin D.Y."/>
            <person name="Khijniak T.V."/>
            <person name="Zakharycheva A.P."/>
            <person name="Boueva O.V."/>
            <person name="Ariskina E.V."/>
            <person name="Hahnke R.L."/>
            <person name="Bunk B."/>
            <person name="Sproer C."/>
            <person name="Schumann P."/>
            <person name="Evtushenko L.I."/>
            <person name="Kublanov I.V."/>
        </authorList>
    </citation>
    <scope>NUCLEOTIDE SEQUENCE</scope>
    <source>
        <strain evidence="2">DSM 106290</strain>
    </source>
</reference>
<keyword evidence="1" id="KW-0812">Transmembrane</keyword>
<dbReference type="Gene3D" id="1.10.1760.20">
    <property type="match status" value="1"/>
</dbReference>
<name>A0A895XU88_9ACTN</name>
<evidence type="ECO:0000313" key="2">
    <source>
        <dbReference type="EMBL" id="QSB06895.1"/>
    </source>
</evidence>
<dbReference type="KEGG" id="nav:JQS30_00655"/>
<feature type="transmembrane region" description="Helical" evidence="1">
    <location>
        <begin position="91"/>
        <end position="110"/>
    </location>
</feature>
<sequence>MATTWPLFVAPGAVLSDTTIGPWMFAMLLPLLTAVVLAQISSGGLDARLVAMLGVLSAVIAAVRPFGAGAAGVETVFFLIILAGRVYGPAFGFVLGNTALFASALLTGGVGPWLPYQMLAASFIGLGAGLLPGRQPRTRWGHRAEVLMLAAYGCVAAIVFGLLLNMSFWPFAITTGALAYEPGADFAENFRRLIAFSLATSAGWEIGRAVTTAVLIVLTGPLLLRVLRRSARKARWV</sequence>
<feature type="transmembrane region" description="Helical" evidence="1">
    <location>
        <begin position="116"/>
        <end position="134"/>
    </location>
</feature>
<feature type="transmembrane region" description="Helical" evidence="1">
    <location>
        <begin position="146"/>
        <end position="168"/>
    </location>
</feature>
<proteinExistence type="predicted"/>
<dbReference type="InterPro" id="IPR024529">
    <property type="entry name" value="ECF_trnsprt_substrate-spec"/>
</dbReference>
<feature type="transmembrane region" description="Helical" evidence="1">
    <location>
        <begin position="20"/>
        <end position="38"/>
    </location>
</feature>
<dbReference type="InterPro" id="IPR017196">
    <property type="entry name" value="ECF_substrate-spec_UCP037395"/>
</dbReference>
<evidence type="ECO:0000256" key="1">
    <source>
        <dbReference type="SAM" id="Phobius"/>
    </source>
</evidence>
<dbReference type="GO" id="GO:0022857">
    <property type="term" value="F:transmembrane transporter activity"/>
    <property type="evidence" value="ECO:0007669"/>
    <property type="project" value="InterPro"/>
</dbReference>
<keyword evidence="3" id="KW-1185">Reference proteome</keyword>
<keyword evidence="1" id="KW-1133">Transmembrane helix</keyword>
<dbReference type="AlphaFoldDB" id="A0A895XU88"/>
<dbReference type="PIRSF" id="PIRSF037395">
    <property type="entry name" value="UCP037395_ABCper"/>
    <property type="match status" value="1"/>
</dbReference>
<dbReference type="Proteomes" id="UP000662939">
    <property type="component" value="Chromosome"/>
</dbReference>
<evidence type="ECO:0000313" key="3">
    <source>
        <dbReference type="Proteomes" id="UP000662939"/>
    </source>
</evidence>
<protein>
    <submittedName>
        <fullName evidence="2">ECF transporter S component</fullName>
    </submittedName>
</protein>
<dbReference type="Pfam" id="PF12822">
    <property type="entry name" value="ECF_trnsprt"/>
    <property type="match status" value="1"/>
</dbReference>
<feature type="transmembrane region" description="Helical" evidence="1">
    <location>
        <begin position="206"/>
        <end position="227"/>
    </location>
</feature>
<feature type="transmembrane region" description="Helical" evidence="1">
    <location>
        <begin position="68"/>
        <end position="84"/>
    </location>
</feature>
<accession>A0A895XU88</accession>
<keyword evidence="1" id="KW-0472">Membrane</keyword>
<dbReference type="EMBL" id="CP070496">
    <property type="protein sequence ID" value="QSB06895.1"/>
    <property type="molecule type" value="Genomic_DNA"/>
</dbReference>
<organism evidence="2 3">
    <name type="scientific">Natronoglycomyces albus</name>
    <dbReference type="NCBI Taxonomy" id="2811108"/>
    <lineage>
        <taxon>Bacteria</taxon>
        <taxon>Bacillati</taxon>
        <taxon>Actinomycetota</taxon>
        <taxon>Actinomycetes</taxon>
        <taxon>Glycomycetales</taxon>
        <taxon>Glycomycetaceae</taxon>
        <taxon>Natronoglycomyces</taxon>
    </lineage>
</organism>
<gene>
    <name evidence="2" type="ORF">JQS30_00655</name>
</gene>